<organism evidence="2 3">
    <name type="scientific">Parabacteroides goldsteinii</name>
    <dbReference type="NCBI Taxonomy" id="328812"/>
    <lineage>
        <taxon>Bacteria</taxon>
        <taxon>Pseudomonadati</taxon>
        <taxon>Bacteroidota</taxon>
        <taxon>Bacteroidia</taxon>
        <taxon>Bacteroidales</taxon>
        <taxon>Tannerellaceae</taxon>
        <taxon>Parabacteroides</taxon>
    </lineage>
</organism>
<protein>
    <recommendedName>
        <fullName evidence="1">NYN domain-containing protein</fullName>
    </recommendedName>
</protein>
<feature type="domain" description="NYN" evidence="1">
    <location>
        <begin position="11"/>
        <end position="143"/>
    </location>
</feature>
<reference evidence="2 3" key="1">
    <citation type="submission" date="2015-06" db="EMBL/GenBank/DDBJ databases">
        <title>Draft Genome Sequence of Parabacteroides goldsteinii with Putative Novel Metallo-Beta-Lactamases Isolated from a Blood Culture from a Human Patient.</title>
        <authorList>
            <person name="Krogh T.J."/>
            <person name="Agergaard C.N."/>
            <person name="Moller-Jensen J."/>
            <person name="Justesen U.S."/>
        </authorList>
    </citation>
    <scope>NUCLEOTIDE SEQUENCE [LARGE SCALE GENOMIC DNA]</scope>
    <source>
        <strain evidence="2 3">910340</strain>
    </source>
</reference>
<dbReference type="InterPro" id="IPR021139">
    <property type="entry name" value="NYN"/>
</dbReference>
<dbReference type="Gene3D" id="3.40.50.1010">
    <property type="entry name" value="5'-nuclease"/>
    <property type="match status" value="1"/>
</dbReference>
<evidence type="ECO:0000259" key="1">
    <source>
        <dbReference type="Pfam" id="PF01936"/>
    </source>
</evidence>
<dbReference type="PATRIC" id="fig|328812.4.peg.4840"/>
<dbReference type="PANTHER" id="PTHR35811:SF1">
    <property type="entry name" value="HTH OST-TYPE DOMAIN-CONTAINING PROTEIN"/>
    <property type="match status" value="1"/>
</dbReference>
<dbReference type="Gene3D" id="3.30.420.610">
    <property type="entry name" value="LOTUS domain-like"/>
    <property type="match status" value="1"/>
</dbReference>
<dbReference type="RefSeq" id="WP_007219026.1">
    <property type="nucleotide sequence ID" value="NZ_LFJV01000070.1"/>
</dbReference>
<evidence type="ECO:0000313" key="2">
    <source>
        <dbReference type="EMBL" id="KMM32158.1"/>
    </source>
</evidence>
<dbReference type="Proteomes" id="UP000036166">
    <property type="component" value="Unassembled WGS sequence"/>
</dbReference>
<accession>A0A0J6CG39</accession>
<dbReference type="InterPro" id="IPR041966">
    <property type="entry name" value="LOTUS-like"/>
</dbReference>
<evidence type="ECO:0000313" key="3">
    <source>
        <dbReference type="Proteomes" id="UP000036166"/>
    </source>
</evidence>
<sequence>MKTNTNSKYLIAVLIDGDNVSFERMEDIMGFVSRYGDAVIRRIYGDWTRKALSGWKETAREYGFRLVQASSYASGKNTTDIALVIDAMDILRDGRVDCFCLVASDGDYNPLAQRIREAGLKVLGYGEGKTPVSLIRSCSVFLYADRKENKTLENTPDFFIRRDMEFFDKAFQQAADGKEEVSLSLIGGSLKKMMPKFKVKRYGCKTLGKLYERLERYELVMTEKGVASAVRMKGRAVRQE</sequence>
<dbReference type="CDD" id="cd10146">
    <property type="entry name" value="LabA_like_C"/>
    <property type="match status" value="1"/>
</dbReference>
<comment type="caution">
    <text evidence="2">The sequence shown here is derived from an EMBL/GenBank/DDBJ whole genome shotgun (WGS) entry which is preliminary data.</text>
</comment>
<dbReference type="EMBL" id="LFJV01000070">
    <property type="protein sequence ID" value="KMM32158.1"/>
    <property type="molecule type" value="Genomic_DNA"/>
</dbReference>
<name>A0A0J6CG39_9BACT</name>
<gene>
    <name evidence="2" type="ORF">ACM15_18830</name>
</gene>
<dbReference type="Pfam" id="PF01936">
    <property type="entry name" value="NYN"/>
    <property type="match status" value="1"/>
</dbReference>
<proteinExistence type="predicted"/>
<dbReference type="GO" id="GO:0004540">
    <property type="term" value="F:RNA nuclease activity"/>
    <property type="evidence" value="ECO:0007669"/>
    <property type="project" value="InterPro"/>
</dbReference>
<dbReference type="CDD" id="cd11297">
    <property type="entry name" value="PIN_LabA-like_N_1"/>
    <property type="match status" value="1"/>
</dbReference>
<dbReference type="AlphaFoldDB" id="A0A0J6CG39"/>
<dbReference type="PANTHER" id="PTHR35811">
    <property type="entry name" value="SLR1870 PROTEIN"/>
    <property type="match status" value="1"/>
</dbReference>